<organism evidence="1">
    <name type="scientific">marine sediment metagenome</name>
    <dbReference type="NCBI Taxonomy" id="412755"/>
    <lineage>
        <taxon>unclassified sequences</taxon>
        <taxon>metagenomes</taxon>
        <taxon>ecological metagenomes</taxon>
    </lineage>
</organism>
<proteinExistence type="predicted"/>
<name>X0XMY8_9ZZZZ</name>
<sequence length="248" mass="28615">FGVNIIPACMKNQNVIWKFQNLDCPFVATAIHNGNMVSQQVAEMMALSESGRLREEDPFTGRMVDFAQNHTIVRTSRFEVDLNRPRDKAVYLTPEDAWGLKVWKEKPPQQIINHSLQAYDGFYAELQRLFTELKSRVNRFVVFDIHSYNHRRESPDGPAADAELNPEVNVGTGTMERARWASIVEAVLADLRAFDFLGRGLDVRENVKFSGGWFAKWIHQTFPESACVLCIEFKKFWMDEWTGRPDQQ</sequence>
<evidence type="ECO:0000313" key="1">
    <source>
        <dbReference type="EMBL" id="GAG36712.1"/>
    </source>
</evidence>
<feature type="non-terminal residue" evidence="1">
    <location>
        <position position="1"/>
    </location>
</feature>
<gene>
    <name evidence="1" type="ORF">S01H1_67200</name>
</gene>
<reference evidence="1" key="1">
    <citation type="journal article" date="2014" name="Front. Microbiol.">
        <title>High frequency of phylogenetically diverse reductive dehalogenase-homologous genes in deep subseafloor sedimentary metagenomes.</title>
        <authorList>
            <person name="Kawai M."/>
            <person name="Futagami T."/>
            <person name="Toyoda A."/>
            <person name="Takaki Y."/>
            <person name="Nishi S."/>
            <person name="Hori S."/>
            <person name="Arai W."/>
            <person name="Tsubouchi T."/>
            <person name="Morono Y."/>
            <person name="Uchiyama I."/>
            <person name="Ito T."/>
            <person name="Fujiyama A."/>
            <person name="Inagaki F."/>
            <person name="Takami H."/>
        </authorList>
    </citation>
    <scope>NUCLEOTIDE SEQUENCE</scope>
    <source>
        <strain evidence="1">Expedition CK06-06</strain>
    </source>
</reference>
<comment type="caution">
    <text evidence="1">The sequence shown here is derived from an EMBL/GenBank/DDBJ whole genome shotgun (WGS) entry which is preliminary data.</text>
</comment>
<feature type="non-terminal residue" evidence="1">
    <location>
        <position position="248"/>
    </location>
</feature>
<dbReference type="Gene3D" id="3.40.630.40">
    <property type="entry name" value="Zn-dependent exopeptidases"/>
    <property type="match status" value="1"/>
</dbReference>
<dbReference type="EMBL" id="BARS01044488">
    <property type="protein sequence ID" value="GAG36712.1"/>
    <property type="molecule type" value="Genomic_DNA"/>
</dbReference>
<evidence type="ECO:0008006" key="2">
    <source>
        <dbReference type="Google" id="ProtNLM"/>
    </source>
</evidence>
<dbReference type="InterPro" id="IPR007709">
    <property type="entry name" value="N-FG_amidohydro"/>
</dbReference>
<protein>
    <recommendedName>
        <fullName evidence="2">N-formylglutamate amidohydrolase</fullName>
    </recommendedName>
</protein>
<dbReference type="SUPFAM" id="SSF53187">
    <property type="entry name" value="Zn-dependent exopeptidases"/>
    <property type="match status" value="1"/>
</dbReference>
<dbReference type="AlphaFoldDB" id="X0XMY8"/>
<accession>X0XMY8</accession>
<dbReference type="Pfam" id="PF05013">
    <property type="entry name" value="FGase"/>
    <property type="match status" value="1"/>
</dbReference>